<evidence type="ECO:0000313" key="2">
    <source>
        <dbReference type="EMBL" id="CAJ1976519.1"/>
    </source>
</evidence>
<keyword evidence="3" id="KW-1185">Reference proteome</keyword>
<reference evidence="2" key="1">
    <citation type="submission" date="2023-10" db="EMBL/GenBank/DDBJ databases">
        <authorList>
            <person name="Domelevo Entfellner J.-B."/>
        </authorList>
    </citation>
    <scope>NUCLEOTIDE SEQUENCE</scope>
</reference>
<gene>
    <name evidence="2" type="ORF">AYBTSS11_LOCUS28657</name>
</gene>
<proteinExistence type="predicted"/>
<protein>
    <submittedName>
        <fullName evidence="2">Uncharacterized protein</fullName>
    </submittedName>
</protein>
<feature type="signal peptide" evidence="1">
    <location>
        <begin position="1"/>
        <end position="24"/>
    </location>
</feature>
<evidence type="ECO:0000256" key="1">
    <source>
        <dbReference type="SAM" id="SignalP"/>
    </source>
</evidence>
<feature type="chain" id="PRO_5041682119" evidence="1">
    <location>
        <begin position="25"/>
        <end position="378"/>
    </location>
</feature>
<dbReference type="PANTHER" id="PTHR33592">
    <property type="entry name" value="TRANSMEMBRANE PROTEIN"/>
    <property type="match status" value="1"/>
</dbReference>
<dbReference type="Proteomes" id="UP001189624">
    <property type="component" value="Chromosome 10"/>
</dbReference>
<accession>A0AA87B8W1</accession>
<dbReference type="Gramene" id="rna-AYBTSS11_LOCUS28657">
    <property type="protein sequence ID" value="CAJ1976519.1"/>
    <property type="gene ID" value="gene-AYBTSS11_LOCUS28657"/>
</dbReference>
<sequence>MKVLNFIFALILLAVMVHVETTLAGRVLNMKEQLSLMSIDDKGPVPPSGPSTCTYIPGTGGTNCPPAKEMNIVAENTQHHSHGTTFPRLVVQFGDLRDLISEEGIQHQLDKRVSILCELKWSTLLAEVRSILLEAFLALAMAARVSSKKSDSWYLLGTCTLRLITTLQYRLCNLFGTRVTSRFNCDGDVGEIRLTLCTYPTFLCQMQDLTNFFFSCFHGKLGYLDTYSITHRNRKPKGTSHTINRLKDMVANINTHPYCDTSSINSVKSSAEVLTNTMKVLNFILALILFVAVVHVEPNLASRVLKMKERVSLVSLDNKGPVPPSGPSTCTYIPGTGGKNCPPVEEIMNVEENTRHHSAETETYRRLVVPSGVATNQH</sequence>
<evidence type="ECO:0000313" key="3">
    <source>
        <dbReference type="Proteomes" id="UP001189624"/>
    </source>
</evidence>
<organism evidence="2 3">
    <name type="scientific">Sphenostylis stenocarpa</name>
    <dbReference type="NCBI Taxonomy" id="92480"/>
    <lineage>
        <taxon>Eukaryota</taxon>
        <taxon>Viridiplantae</taxon>
        <taxon>Streptophyta</taxon>
        <taxon>Embryophyta</taxon>
        <taxon>Tracheophyta</taxon>
        <taxon>Spermatophyta</taxon>
        <taxon>Magnoliopsida</taxon>
        <taxon>eudicotyledons</taxon>
        <taxon>Gunneridae</taxon>
        <taxon>Pentapetalae</taxon>
        <taxon>rosids</taxon>
        <taxon>fabids</taxon>
        <taxon>Fabales</taxon>
        <taxon>Fabaceae</taxon>
        <taxon>Papilionoideae</taxon>
        <taxon>50 kb inversion clade</taxon>
        <taxon>NPAAA clade</taxon>
        <taxon>indigoferoid/millettioid clade</taxon>
        <taxon>Phaseoleae</taxon>
        <taxon>Sphenostylis</taxon>
    </lineage>
</organism>
<name>A0AA87B8W1_9FABA</name>
<dbReference type="AlphaFoldDB" id="A0AA87B8W1"/>
<dbReference type="EMBL" id="OY731407">
    <property type="protein sequence ID" value="CAJ1976519.1"/>
    <property type="molecule type" value="Genomic_DNA"/>
</dbReference>
<dbReference type="PANTHER" id="PTHR33592:SF5">
    <property type="entry name" value="TRANSMEMBRANE PROTEIN"/>
    <property type="match status" value="1"/>
</dbReference>
<keyword evidence="1" id="KW-0732">Signal</keyword>